<feature type="non-terminal residue" evidence="8">
    <location>
        <position position="1"/>
    </location>
</feature>
<dbReference type="GO" id="GO:0055085">
    <property type="term" value="P:transmembrane transport"/>
    <property type="evidence" value="ECO:0007669"/>
    <property type="project" value="InterPro"/>
</dbReference>
<dbReference type="Pfam" id="PF00153">
    <property type="entry name" value="Mito_carr"/>
    <property type="match status" value="3"/>
</dbReference>
<keyword evidence="2 7" id="KW-0813">Transport</keyword>
<dbReference type="KEGG" id="mpp:MICPUCDRAFT_11064"/>
<comment type="subcellular location">
    <subcellularLocation>
        <location evidence="1">Membrane</location>
        <topology evidence="1">Multi-pass membrane protein</topology>
    </subcellularLocation>
</comment>
<reference evidence="8 9" key="1">
    <citation type="journal article" date="2009" name="Science">
        <title>Green evolution and dynamic adaptations revealed by genomes of the marine picoeukaryotes Micromonas.</title>
        <authorList>
            <person name="Worden A.Z."/>
            <person name="Lee J.H."/>
            <person name="Mock T."/>
            <person name="Rouze P."/>
            <person name="Simmons M.P."/>
            <person name="Aerts A.L."/>
            <person name="Allen A.E."/>
            <person name="Cuvelier M.L."/>
            <person name="Derelle E."/>
            <person name="Everett M.V."/>
            <person name="Foulon E."/>
            <person name="Grimwood J."/>
            <person name="Gundlach H."/>
            <person name="Henrissat B."/>
            <person name="Napoli C."/>
            <person name="McDonald S.M."/>
            <person name="Parker M.S."/>
            <person name="Rombauts S."/>
            <person name="Salamov A."/>
            <person name="Von Dassow P."/>
            <person name="Badger J.H."/>
            <person name="Coutinho P.M."/>
            <person name="Demir E."/>
            <person name="Dubchak I."/>
            <person name="Gentemann C."/>
            <person name="Eikrem W."/>
            <person name="Gready J.E."/>
            <person name="John U."/>
            <person name="Lanier W."/>
            <person name="Lindquist E.A."/>
            <person name="Lucas S."/>
            <person name="Mayer K.F."/>
            <person name="Moreau H."/>
            <person name="Not F."/>
            <person name="Otillar R."/>
            <person name="Panaud O."/>
            <person name="Pangilinan J."/>
            <person name="Paulsen I."/>
            <person name="Piegu B."/>
            <person name="Poliakov A."/>
            <person name="Robbens S."/>
            <person name="Schmutz J."/>
            <person name="Toulza E."/>
            <person name="Wyss T."/>
            <person name="Zelensky A."/>
            <person name="Zhou K."/>
            <person name="Armbrust E.V."/>
            <person name="Bhattacharya D."/>
            <person name="Goodenough U.W."/>
            <person name="Van de Peer Y."/>
            <person name="Grigoriev I.V."/>
        </authorList>
    </citation>
    <scope>NUCLEOTIDE SEQUENCE [LARGE SCALE GENOMIC DNA]</scope>
    <source>
        <strain evidence="8 9">CCMP1545</strain>
    </source>
</reference>
<dbReference type="eggNOG" id="KOG0036">
    <property type="taxonomic scope" value="Eukaryota"/>
</dbReference>
<dbReference type="PROSITE" id="PS50920">
    <property type="entry name" value="SOLCAR"/>
    <property type="match status" value="3"/>
</dbReference>
<evidence type="ECO:0000313" key="9">
    <source>
        <dbReference type="Proteomes" id="UP000001876"/>
    </source>
</evidence>
<evidence type="ECO:0000256" key="3">
    <source>
        <dbReference type="ARBA" id="ARBA00022692"/>
    </source>
</evidence>
<dbReference type="InterPro" id="IPR002067">
    <property type="entry name" value="MCP"/>
</dbReference>
<dbReference type="InterPro" id="IPR018108">
    <property type="entry name" value="MCP_transmembrane"/>
</dbReference>
<evidence type="ECO:0000256" key="6">
    <source>
        <dbReference type="PROSITE-ProRule" id="PRU00282"/>
    </source>
</evidence>
<dbReference type="OMA" id="MTRMRVQ"/>
<evidence type="ECO:0000256" key="7">
    <source>
        <dbReference type="RuleBase" id="RU000488"/>
    </source>
</evidence>
<feature type="repeat" description="Solcar" evidence="6">
    <location>
        <begin position="196"/>
        <end position="283"/>
    </location>
</feature>
<gene>
    <name evidence="8" type="ORF">MICPUCDRAFT_11064</name>
</gene>
<keyword evidence="4" id="KW-0677">Repeat</keyword>
<dbReference type="OrthoDB" id="270584at2759"/>
<dbReference type="RefSeq" id="XP_003059630.1">
    <property type="nucleotide sequence ID" value="XM_003059584.1"/>
</dbReference>
<evidence type="ECO:0000256" key="5">
    <source>
        <dbReference type="ARBA" id="ARBA00023136"/>
    </source>
</evidence>
<keyword evidence="5 6" id="KW-0472">Membrane</keyword>
<feature type="repeat" description="Solcar" evidence="6">
    <location>
        <begin position="100"/>
        <end position="185"/>
    </location>
</feature>
<evidence type="ECO:0000256" key="2">
    <source>
        <dbReference type="ARBA" id="ARBA00022448"/>
    </source>
</evidence>
<name>C1MV94_MICPC</name>
<feature type="repeat" description="Solcar" evidence="6">
    <location>
        <begin position="3"/>
        <end position="92"/>
    </location>
</feature>
<comment type="similarity">
    <text evidence="7">Belongs to the mitochondrial carrier (TC 2.A.29) family.</text>
</comment>
<keyword evidence="3 6" id="KW-0812">Transmembrane</keyword>
<dbReference type="Proteomes" id="UP000001876">
    <property type="component" value="Unassembled WGS sequence"/>
</dbReference>
<accession>C1MV94</accession>
<dbReference type="InterPro" id="IPR023395">
    <property type="entry name" value="MCP_dom_sf"/>
</dbReference>
<dbReference type="STRING" id="564608.C1MV94"/>
<dbReference type="PANTHER" id="PTHR24089">
    <property type="entry name" value="SOLUTE CARRIER FAMILY 25"/>
    <property type="match status" value="1"/>
</dbReference>
<evidence type="ECO:0000256" key="4">
    <source>
        <dbReference type="ARBA" id="ARBA00022737"/>
    </source>
</evidence>
<dbReference type="EMBL" id="GG663740">
    <property type="protein sequence ID" value="EEH56762.1"/>
    <property type="molecule type" value="Genomic_DNA"/>
</dbReference>
<dbReference type="GeneID" id="9685070"/>
<proteinExistence type="inferred from homology"/>
<keyword evidence="9" id="KW-1185">Reference proteome</keyword>
<protein>
    <submittedName>
        <fullName evidence="8">Mitochondrial carrier family</fullName>
    </submittedName>
</protein>
<dbReference type="PRINTS" id="PR00926">
    <property type="entry name" value="MITOCARRIER"/>
</dbReference>
<sequence>PRAQPRLQLLAGGFAGACAKTLVAPLDRARTIIQDTGWCGQRGSRKTVMGVCAKVFRGEGVAGLFRGNAVSVMKVLPCNALQFAIFNGLKEHTAGDKYSLTLAERLASGGVAGAVSTAACYPLDALKSQMAVSGGLRGGVVAAAKQLYLEQGGIRAFYKGLGPTLVADVVGTALGFTLYDTLTAAYRERCVGGRKATPFEKGVLGGVGACCSMTVTMPLEVVMTRMRVQGIGGRPVLYGSALECLRSIARKEGISSLWLGTTAAYVKIFPQLAATYFLFELAS</sequence>
<dbReference type="SUPFAM" id="SSF103506">
    <property type="entry name" value="Mitochondrial carrier"/>
    <property type="match status" value="1"/>
</dbReference>
<evidence type="ECO:0000313" key="8">
    <source>
        <dbReference type="EMBL" id="EEH56762.1"/>
    </source>
</evidence>
<dbReference type="GO" id="GO:0016020">
    <property type="term" value="C:membrane"/>
    <property type="evidence" value="ECO:0007669"/>
    <property type="project" value="UniProtKB-SubCell"/>
</dbReference>
<organism evidence="9">
    <name type="scientific">Micromonas pusilla (strain CCMP1545)</name>
    <name type="common">Picoplanktonic green alga</name>
    <dbReference type="NCBI Taxonomy" id="564608"/>
    <lineage>
        <taxon>Eukaryota</taxon>
        <taxon>Viridiplantae</taxon>
        <taxon>Chlorophyta</taxon>
        <taxon>Mamiellophyceae</taxon>
        <taxon>Mamiellales</taxon>
        <taxon>Mamiellaceae</taxon>
        <taxon>Micromonas</taxon>
    </lineage>
</organism>
<dbReference type="Gene3D" id="1.50.40.10">
    <property type="entry name" value="Mitochondrial carrier domain"/>
    <property type="match status" value="1"/>
</dbReference>
<feature type="non-terminal residue" evidence="8">
    <location>
        <position position="283"/>
    </location>
</feature>
<dbReference type="AlphaFoldDB" id="C1MV94"/>
<evidence type="ECO:0000256" key="1">
    <source>
        <dbReference type="ARBA" id="ARBA00004141"/>
    </source>
</evidence>